<keyword evidence="3" id="KW-1185">Reference proteome</keyword>
<protein>
    <recommendedName>
        <fullName evidence="4">Motility protein</fullName>
    </recommendedName>
</protein>
<comment type="caution">
    <text evidence="2">The sequence shown here is derived from an EMBL/GenBank/DDBJ whole genome shotgun (WGS) entry which is preliminary data.</text>
</comment>
<evidence type="ECO:0000313" key="3">
    <source>
        <dbReference type="Proteomes" id="UP000494116"/>
    </source>
</evidence>
<dbReference type="EMBL" id="CADIJS010000003">
    <property type="protein sequence ID" value="CAB3707739.1"/>
    <property type="molecule type" value="Genomic_DNA"/>
</dbReference>
<reference evidence="2 3" key="1">
    <citation type="submission" date="2020-04" db="EMBL/GenBank/DDBJ databases">
        <authorList>
            <person name="De Canck E."/>
        </authorList>
    </citation>
    <scope>NUCLEOTIDE SEQUENCE [LARGE SCALE GENOMIC DNA]</scope>
    <source>
        <strain evidence="2 3">LMG 1873</strain>
    </source>
</reference>
<evidence type="ECO:0000256" key="1">
    <source>
        <dbReference type="SAM" id="MobiDB-lite"/>
    </source>
</evidence>
<accession>A0ABM8KYC8</accession>
<organism evidence="2 3">
    <name type="scientific">Achromobacter piechaudii</name>
    <dbReference type="NCBI Taxonomy" id="72556"/>
    <lineage>
        <taxon>Bacteria</taxon>
        <taxon>Pseudomonadati</taxon>
        <taxon>Pseudomonadota</taxon>
        <taxon>Betaproteobacteria</taxon>
        <taxon>Burkholderiales</taxon>
        <taxon>Alcaligenaceae</taxon>
        <taxon>Achromobacter</taxon>
    </lineage>
</organism>
<dbReference type="RefSeq" id="WP_050728112.1">
    <property type="nucleotide sequence ID" value="NZ_CADIJS010000003.1"/>
</dbReference>
<dbReference type="Proteomes" id="UP000494116">
    <property type="component" value="Unassembled WGS sequence"/>
</dbReference>
<feature type="region of interest" description="Disordered" evidence="1">
    <location>
        <begin position="1"/>
        <end position="20"/>
    </location>
</feature>
<evidence type="ECO:0000313" key="2">
    <source>
        <dbReference type="EMBL" id="CAB3707739.1"/>
    </source>
</evidence>
<proteinExistence type="predicted"/>
<evidence type="ECO:0008006" key="4">
    <source>
        <dbReference type="Google" id="ProtNLM"/>
    </source>
</evidence>
<gene>
    <name evidence="2" type="ORF">LMG1873_02988</name>
</gene>
<sequence>MGTPAVAAASGNSSSATQSGISGGAIVIQDEVAQQDLAGMIAAETIASLNRDTALDMLNALKLIADEKVIEAGFEIASEAQW</sequence>
<name>A0ABM8KYC8_9BURK</name>